<evidence type="ECO:0000313" key="4">
    <source>
        <dbReference type="EMBL" id="MFD3002812.1"/>
    </source>
</evidence>
<dbReference type="SUPFAM" id="SSF48452">
    <property type="entry name" value="TPR-like"/>
    <property type="match status" value="1"/>
</dbReference>
<proteinExistence type="predicted"/>
<keyword evidence="2" id="KW-0802">TPR repeat</keyword>
<dbReference type="SUPFAM" id="SSF53474">
    <property type="entry name" value="alpha/beta-Hydrolases"/>
    <property type="match status" value="1"/>
</dbReference>
<keyword evidence="1 4" id="KW-0378">Hydrolase</keyword>
<evidence type="ECO:0000256" key="2">
    <source>
        <dbReference type="PROSITE-ProRule" id="PRU00339"/>
    </source>
</evidence>
<evidence type="ECO:0000313" key="5">
    <source>
        <dbReference type="Proteomes" id="UP001597641"/>
    </source>
</evidence>
<name>A0ABW6C112_9BACT</name>
<dbReference type="PROSITE" id="PS50005">
    <property type="entry name" value="TPR"/>
    <property type="match status" value="1"/>
</dbReference>
<dbReference type="InterPro" id="IPR050261">
    <property type="entry name" value="FrsA_esterase"/>
</dbReference>
<accession>A0ABW6C112</accession>
<protein>
    <submittedName>
        <fullName evidence="4">Dienelactone hydrolase family protein</fullName>
    </submittedName>
</protein>
<dbReference type="Gene3D" id="3.40.50.1820">
    <property type="entry name" value="alpha/beta hydrolase"/>
    <property type="match status" value="1"/>
</dbReference>
<dbReference type="Proteomes" id="UP001597641">
    <property type="component" value="Unassembled WGS sequence"/>
</dbReference>
<reference evidence="5" key="1">
    <citation type="journal article" date="2019" name="Int. J. Syst. Evol. Microbiol.">
        <title>The Global Catalogue of Microorganisms (GCM) 10K type strain sequencing project: providing services to taxonomists for standard genome sequencing and annotation.</title>
        <authorList>
            <consortium name="The Broad Institute Genomics Platform"/>
            <consortium name="The Broad Institute Genome Sequencing Center for Infectious Disease"/>
            <person name="Wu L."/>
            <person name="Ma J."/>
        </authorList>
    </citation>
    <scope>NUCLEOTIDE SEQUENCE [LARGE SCALE GENOMIC DNA]</scope>
    <source>
        <strain evidence="5">KCTC 23984</strain>
    </source>
</reference>
<feature type="repeat" description="TPR" evidence="2">
    <location>
        <begin position="495"/>
        <end position="528"/>
    </location>
</feature>
<dbReference type="RefSeq" id="WP_377489123.1">
    <property type="nucleotide sequence ID" value="NZ_JBHUOX010000020.1"/>
</dbReference>
<dbReference type="EMBL" id="JBHUOX010000020">
    <property type="protein sequence ID" value="MFD3002812.1"/>
    <property type="molecule type" value="Genomic_DNA"/>
</dbReference>
<dbReference type="InterPro" id="IPR019734">
    <property type="entry name" value="TPR_rpt"/>
</dbReference>
<dbReference type="GO" id="GO:0016787">
    <property type="term" value="F:hydrolase activity"/>
    <property type="evidence" value="ECO:0007669"/>
    <property type="project" value="UniProtKB-KW"/>
</dbReference>
<feature type="domain" description="Dienelactone hydrolase" evidence="3">
    <location>
        <begin position="234"/>
        <end position="294"/>
    </location>
</feature>
<dbReference type="PANTHER" id="PTHR22946">
    <property type="entry name" value="DIENELACTONE HYDROLASE DOMAIN-CONTAINING PROTEIN-RELATED"/>
    <property type="match status" value="1"/>
</dbReference>
<dbReference type="PANTHER" id="PTHR22946:SF9">
    <property type="entry name" value="POLYKETIDE TRANSFERASE AF380"/>
    <property type="match status" value="1"/>
</dbReference>
<dbReference type="Pfam" id="PF01738">
    <property type="entry name" value="DLH"/>
    <property type="match status" value="1"/>
</dbReference>
<dbReference type="InterPro" id="IPR011990">
    <property type="entry name" value="TPR-like_helical_dom_sf"/>
</dbReference>
<sequence>MLHIKVITCTGRDTYKLYKDGQNSRILIKLLFPKLLSTSYSIMQKCFLLFLFVLLIPSVQLNAQQAPLWGSLESGKYSVGFKVLYVEDDSRSYSGLNGDSTITKRPLEIRMWYPAKFKSRALQMKYGDYLNYSLNHPSLTNRLLSNRSIQTTKSLLGQDTERFAKLKEIPVLAYGNAKPEKGKFPLLVYSMGLTDGWDENVVLWEYLASKGYVVLVSPSQGFSSLKLAFNQPNFETAARDMEILIEEGKKLPFVDGESIGALGFSYGGQVALYLAMRNKNIDAVAGIDPSFSHKTYLKTLTSAPFYNVKFKAPLLHIYNSYEDSDLSVVDSLKHAEQERLSFHDNVVGHVDFVSYTKSMTLTMPDSLQEQRQARTEAYEVICRKVGAFFDRHLKGSIHEGAASPLSSVLKNKMVEKSYKAVPVSPTAAELMQLLYENKVQEWVKEMEKIRTLEPSSPFLAVPAITSMSYELISTGMFEDALKVLHYGTSLHPKSAVMYDYVAEAYVRMNDQKKAIEAYSTLLQLAESDPYINEDTKNALIQSAKKAMQEFTQKS</sequence>
<dbReference type="InterPro" id="IPR029058">
    <property type="entry name" value="AB_hydrolase_fold"/>
</dbReference>
<gene>
    <name evidence="4" type="ORF">ACFS7Z_20760</name>
</gene>
<dbReference type="InterPro" id="IPR002925">
    <property type="entry name" value="Dienelactn_hydro"/>
</dbReference>
<evidence type="ECO:0000256" key="1">
    <source>
        <dbReference type="ARBA" id="ARBA00022801"/>
    </source>
</evidence>
<keyword evidence="5" id="KW-1185">Reference proteome</keyword>
<organism evidence="4 5">
    <name type="scientific">Pontibacter toksunensis</name>
    <dbReference type="NCBI Taxonomy" id="1332631"/>
    <lineage>
        <taxon>Bacteria</taxon>
        <taxon>Pseudomonadati</taxon>
        <taxon>Bacteroidota</taxon>
        <taxon>Cytophagia</taxon>
        <taxon>Cytophagales</taxon>
        <taxon>Hymenobacteraceae</taxon>
        <taxon>Pontibacter</taxon>
    </lineage>
</organism>
<comment type="caution">
    <text evidence="4">The sequence shown here is derived from an EMBL/GenBank/DDBJ whole genome shotgun (WGS) entry which is preliminary data.</text>
</comment>
<dbReference type="Gene3D" id="1.25.40.10">
    <property type="entry name" value="Tetratricopeptide repeat domain"/>
    <property type="match status" value="1"/>
</dbReference>
<evidence type="ECO:0000259" key="3">
    <source>
        <dbReference type="Pfam" id="PF01738"/>
    </source>
</evidence>